<protein>
    <submittedName>
        <fullName evidence="1">Uncharacterized protein</fullName>
    </submittedName>
</protein>
<accession>A0ACC2WJG2</accession>
<sequence>MAPVLKILHPKGDTPYPPVEPVRVNSITPIPIKTNGFDGEMSVWVKGFHGLENQGDGMEYFSEKGREGMTYGIVVRGRFLKPTSADDILFGNVFEKPIRNSLPWGTSIAMKFINSPTLASMNCLSIRKARATNGTANGNGHAKPANATVITEESYEGIMALREENLGNLSEEVLSASNDPSTDWGVGTPEASKARRKWLTNKENRRSLILDANWEIGMEFCNGLLDFNTLCAVLPQPFALRIPLLRYWDGQPATYICKARDESTVFWSMAFQIHKKDADDSSSEEESSDTEDETTTTTAESTDKGDDVD</sequence>
<reference evidence="1" key="1">
    <citation type="submission" date="2023-04" db="EMBL/GenBank/DDBJ databases">
        <title>Draft Genome sequencing of Naganishia species isolated from polar environments using Oxford Nanopore Technology.</title>
        <authorList>
            <person name="Leo P."/>
            <person name="Venkateswaran K."/>
        </authorList>
    </citation>
    <scope>NUCLEOTIDE SEQUENCE</scope>
    <source>
        <strain evidence="1">MNA-CCFEE 5262</strain>
    </source>
</reference>
<gene>
    <name evidence="1" type="ORF">QFC20_002535</name>
</gene>
<proteinExistence type="predicted"/>
<dbReference type="EMBL" id="JASBWS010000018">
    <property type="protein sequence ID" value="KAJ9111561.1"/>
    <property type="molecule type" value="Genomic_DNA"/>
</dbReference>
<organism evidence="1 2">
    <name type="scientific">Naganishia adeliensis</name>
    <dbReference type="NCBI Taxonomy" id="92952"/>
    <lineage>
        <taxon>Eukaryota</taxon>
        <taxon>Fungi</taxon>
        <taxon>Dikarya</taxon>
        <taxon>Basidiomycota</taxon>
        <taxon>Agaricomycotina</taxon>
        <taxon>Tremellomycetes</taxon>
        <taxon>Filobasidiales</taxon>
        <taxon>Filobasidiaceae</taxon>
        <taxon>Naganishia</taxon>
    </lineage>
</organism>
<name>A0ACC2WJG2_9TREE</name>
<comment type="caution">
    <text evidence="1">The sequence shown here is derived from an EMBL/GenBank/DDBJ whole genome shotgun (WGS) entry which is preliminary data.</text>
</comment>
<evidence type="ECO:0000313" key="1">
    <source>
        <dbReference type="EMBL" id="KAJ9111561.1"/>
    </source>
</evidence>
<keyword evidence="2" id="KW-1185">Reference proteome</keyword>
<evidence type="ECO:0000313" key="2">
    <source>
        <dbReference type="Proteomes" id="UP001230649"/>
    </source>
</evidence>
<dbReference type="Proteomes" id="UP001230649">
    <property type="component" value="Unassembled WGS sequence"/>
</dbReference>